<evidence type="ECO:0000313" key="2">
    <source>
        <dbReference type="Proteomes" id="UP001221366"/>
    </source>
</evidence>
<organism evidence="1 2">
    <name type="scientific">Flagellimonas yonaguniensis</name>
    <dbReference type="NCBI Taxonomy" id="3031325"/>
    <lineage>
        <taxon>Bacteria</taxon>
        <taxon>Pseudomonadati</taxon>
        <taxon>Bacteroidota</taxon>
        <taxon>Flavobacteriia</taxon>
        <taxon>Flavobacteriales</taxon>
        <taxon>Flavobacteriaceae</taxon>
        <taxon>Flagellimonas</taxon>
    </lineage>
</organism>
<dbReference type="InterPro" id="IPR011990">
    <property type="entry name" value="TPR-like_helical_dom_sf"/>
</dbReference>
<sequence length="575" mass="64729">MKHITITSIILFLIININYTFSQTRTSNIESPLEYFNHRTEAINSVKNEKWQESIEILKSLTTQYQNDADLFYLLGLSYYETGQFTNAIISLKKTLESGGTILTDIPTGSAPSNDIMIKIAKAYAKDGDKENALLWLQKGFASRYDEKPFLKNDAAFKDFIEDENFLALFGNDNHTNTTREEAWAKDISYLENRINELHYSPYHAISKTEFSKAILNLKTKIASLNDEQIIVELMKIVGSLGNGHNLIVPTSPNKGALKKIPVQFYQFSDGLFIVDAEIGFEQWIGYEVESIGNITAEEALRRTNAINARDNAMQTLWLGPYYLGLPDVLKGLGIAKNANQVTITLRDIKGKPQKAIMNPVSWNFSGFPKIPKLKGGEQPLFLSKTEDPYWYKLIPENNSIYVQFNIVAQKETQSLKDFNIELRSQASKNKVQHLILDLRHNHGGNGSILPPMLKTIINFEVMNPDGSVFVLMGRETFSAAQNLLTDITKYTDAILVGEPSGSKPNHIGEAGWFKMPYSGLMGVISTQFHQTSKAEDNRNWIAPHIPVSISSTDYFNGNDKALDIIMDLIKSDEN</sequence>
<comment type="caution">
    <text evidence="1">The sequence shown here is derived from an EMBL/GenBank/DDBJ whole genome shotgun (WGS) entry which is preliminary data.</text>
</comment>
<evidence type="ECO:0000313" key="1">
    <source>
        <dbReference type="EMBL" id="MDF0716421.1"/>
    </source>
</evidence>
<reference evidence="1 2" key="1">
    <citation type="submission" date="2023-03" db="EMBL/GenBank/DDBJ databases">
        <title>Muricauda XX sp. nov. and Muricauda XXX sp. nov., two novel species isolated from Okinawa Trough.</title>
        <authorList>
            <person name="Cao W."/>
            <person name="Deng X."/>
        </authorList>
    </citation>
    <scope>NUCLEOTIDE SEQUENCE [LARGE SCALE GENOMIC DNA]</scope>
    <source>
        <strain evidence="1 2">334s03</strain>
    </source>
</reference>
<name>A0ABT5XZA2_9FLAO</name>
<keyword evidence="2" id="KW-1185">Reference proteome</keyword>
<dbReference type="Gene3D" id="1.25.40.10">
    <property type="entry name" value="Tetratricopeptide repeat domain"/>
    <property type="match status" value="1"/>
</dbReference>
<protein>
    <recommendedName>
        <fullName evidence="3">Tail specific protease domain-containing protein</fullName>
    </recommendedName>
</protein>
<dbReference type="SUPFAM" id="SSF48452">
    <property type="entry name" value="TPR-like"/>
    <property type="match status" value="1"/>
</dbReference>
<dbReference type="Proteomes" id="UP001221366">
    <property type="component" value="Unassembled WGS sequence"/>
</dbReference>
<proteinExistence type="predicted"/>
<dbReference type="InterPro" id="IPR029045">
    <property type="entry name" value="ClpP/crotonase-like_dom_sf"/>
</dbReference>
<dbReference type="Gene3D" id="3.90.226.10">
    <property type="entry name" value="2-enoyl-CoA Hydratase, Chain A, domain 1"/>
    <property type="match status" value="2"/>
</dbReference>
<dbReference type="EMBL" id="JARFVB010000005">
    <property type="protein sequence ID" value="MDF0716421.1"/>
    <property type="molecule type" value="Genomic_DNA"/>
</dbReference>
<gene>
    <name evidence="1" type="ORF">PY092_09700</name>
</gene>
<dbReference type="RefSeq" id="WP_275615656.1">
    <property type="nucleotide sequence ID" value="NZ_JARFVB010000005.1"/>
</dbReference>
<accession>A0ABT5XZA2</accession>
<evidence type="ECO:0008006" key="3">
    <source>
        <dbReference type="Google" id="ProtNLM"/>
    </source>
</evidence>
<dbReference type="SUPFAM" id="SSF52096">
    <property type="entry name" value="ClpP/crotonase"/>
    <property type="match status" value="1"/>
</dbReference>